<dbReference type="Proteomes" id="UP000283895">
    <property type="component" value="Unassembled WGS sequence"/>
</dbReference>
<evidence type="ECO:0000313" key="2">
    <source>
        <dbReference type="Proteomes" id="UP000283895"/>
    </source>
</evidence>
<protein>
    <submittedName>
        <fullName evidence="1">Uncharacterized protein</fullName>
    </submittedName>
</protein>
<organism evidence="1 2">
    <name type="scientific">Cytospora schulzeri</name>
    <dbReference type="NCBI Taxonomy" id="448051"/>
    <lineage>
        <taxon>Eukaryota</taxon>
        <taxon>Fungi</taxon>
        <taxon>Dikarya</taxon>
        <taxon>Ascomycota</taxon>
        <taxon>Pezizomycotina</taxon>
        <taxon>Sordariomycetes</taxon>
        <taxon>Sordariomycetidae</taxon>
        <taxon>Diaporthales</taxon>
        <taxon>Cytosporaceae</taxon>
        <taxon>Cytospora</taxon>
    </lineage>
</organism>
<dbReference type="AlphaFoldDB" id="A0A423VBJ9"/>
<comment type="caution">
    <text evidence="1">The sequence shown here is derived from an EMBL/GenBank/DDBJ whole genome shotgun (WGS) entry which is preliminary data.</text>
</comment>
<gene>
    <name evidence="1" type="ORF">VMCG_10635</name>
</gene>
<reference evidence="1 2" key="1">
    <citation type="submission" date="2015-09" db="EMBL/GenBank/DDBJ databases">
        <title>Host preference determinants of Valsa canker pathogens revealed by comparative genomics.</title>
        <authorList>
            <person name="Yin Z."/>
            <person name="Huang L."/>
        </authorList>
    </citation>
    <scope>NUCLEOTIDE SEQUENCE [LARGE SCALE GENOMIC DNA]</scope>
    <source>
        <strain evidence="1 2">03-1</strain>
    </source>
</reference>
<name>A0A423VBJ9_9PEZI</name>
<keyword evidence="2" id="KW-1185">Reference proteome</keyword>
<proteinExistence type="predicted"/>
<accession>A0A423VBJ9</accession>
<dbReference type="EMBL" id="LKEA01000082">
    <property type="protein sequence ID" value="ROV88225.1"/>
    <property type="molecule type" value="Genomic_DNA"/>
</dbReference>
<sequence length="126" mass="14601">MCTKPIRRPDPLIPKTIEPIATVLPSLLWQETLRGSREPIKELDLQHGGFTWHLTDLVGKQSNEQTDSFSTDFAARVALFHQEIEVQVKVQIRLQVIQIEAQEQAARLEQEQTRWARWARIWSSST</sequence>
<evidence type="ECO:0000313" key="1">
    <source>
        <dbReference type="EMBL" id="ROV88225.1"/>
    </source>
</evidence>